<evidence type="ECO:0000256" key="2">
    <source>
        <dbReference type="ARBA" id="ARBA00022771"/>
    </source>
</evidence>
<proteinExistence type="predicted"/>
<comment type="caution">
    <text evidence="7">The sequence shown here is derived from an EMBL/GenBank/DDBJ whole genome shotgun (WGS) entry which is preliminary data.</text>
</comment>
<dbReference type="PROSITE" id="PS50114">
    <property type="entry name" value="GATA_ZN_FINGER_2"/>
    <property type="match status" value="1"/>
</dbReference>
<organism evidence="7 8">
    <name type="scientific">Funneliformis geosporum</name>
    <dbReference type="NCBI Taxonomy" id="1117311"/>
    <lineage>
        <taxon>Eukaryota</taxon>
        <taxon>Fungi</taxon>
        <taxon>Fungi incertae sedis</taxon>
        <taxon>Mucoromycota</taxon>
        <taxon>Glomeromycotina</taxon>
        <taxon>Glomeromycetes</taxon>
        <taxon>Glomerales</taxon>
        <taxon>Glomeraceae</taxon>
        <taxon>Funneliformis</taxon>
    </lineage>
</organism>
<keyword evidence="2 4" id="KW-0863">Zinc-finger</keyword>
<dbReference type="CDD" id="cd00202">
    <property type="entry name" value="ZnF_GATA"/>
    <property type="match status" value="1"/>
</dbReference>
<evidence type="ECO:0000256" key="4">
    <source>
        <dbReference type="PROSITE-ProRule" id="PRU00094"/>
    </source>
</evidence>
<reference evidence="7" key="1">
    <citation type="submission" date="2022-08" db="EMBL/GenBank/DDBJ databases">
        <authorList>
            <person name="Kallberg Y."/>
            <person name="Tangrot J."/>
            <person name="Rosling A."/>
        </authorList>
    </citation>
    <scope>NUCLEOTIDE SEQUENCE</scope>
    <source>
        <strain evidence="7">Wild A</strain>
    </source>
</reference>
<gene>
    <name evidence="7" type="ORF">FWILDA_LOCUS4037</name>
</gene>
<dbReference type="GO" id="GO:0008270">
    <property type="term" value="F:zinc ion binding"/>
    <property type="evidence" value="ECO:0007669"/>
    <property type="project" value="UniProtKB-KW"/>
</dbReference>
<dbReference type="InterPro" id="IPR000679">
    <property type="entry name" value="Znf_GATA"/>
</dbReference>
<dbReference type="SUPFAM" id="SSF57716">
    <property type="entry name" value="Glucocorticoid receptor-like (DNA-binding domain)"/>
    <property type="match status" value="1"/>
</dbReference>
<evidence type="ECO:0000256" key="5">
    <source>
        <dbReference type="SAM" id="MobiDB-lite"/>
    </source>
</evidence>
<feature type="compositionally biased region" description="Low complexity" evidence="5">
    <location>
        <begin position="239"/>
        <end position="255"/>
    </location>
</feature>
<sequence>MEGVTSICSLPSIDHMTGSKSSVTSPINRQHMQQHMPSPTHETMSESKGVLPPLSVLLRPTPQHGLSEVHREISDSVNRSPMTSHHHTPDIHERTNSPLYPDHGSHIPRQVNYADLLQSQDGVTHSSQRAIAPDMRLPSIIHFENLSSDGQQSSLKQHQVYSTGNMISHSQQSSTIYNTSKQQPMVSRSSENGIRTSLQHGLLQQHSNNSFSHSNLPSRSPHLAQNSTMWTRPQAILHSPRSSQSSSSTSTSSPQKTMYQNIEMKPIQPIQLPVRFVSNNYTPEFLQNNGTYAKDNGEQSTSGTQNIDKTLAEMQKITEYCTIISHFATQYSEYRNQMSKFGPYPTNANHWSSNPTGTPVANVVNLEQQVPEMINRAYQILGILNGVKNEIGHTISKRAAPPGRCHSCNISETPEWRRGPDGARTLCNACGLHFAKLTRKRALSTMQQHHQASVHKMTRNAQVLPSTSILQQHTIITQPKPLGMIGGLHLASPHPSAQIMQNPSIRLGHDSSINHQMSGPPNGNYLKTLRSGLWEYPIKKKNFFCRYDRG</sequence>
<dbReference type="InterPro" id="IPR051140">
    <property type="entry name" value="GATA_TF"/>
</dbReference>
<dbReference type="Gene3D" id="3.30.50.10">
    <property type="entry name" value="Erythroid Transcription Factor GATA-1, subunit A"/>
    <property type="match status" value="1"/>
</dbReference>
<evidence type="ECO:0000256" key="1">
    <source>
        <dbReference type="ARBA" id="ARBA00022723"/>
    </source>
</evidence>
<keyword evidence="1" id="KW-0479">Metal-binding</keyword>
<evidence type="ECO:0000313" key="7">
    <source>
        <dbReference type="EMBL" id="CAI2169353.1"/>
    </source>
</evidence>
<dbReference type="OrthoDB" id="2162994at2759"/>
<feature type="region of interest" description="Disordered" evidence="5">
    <location>
        <begin position="1"/>
        <end position="47"/>
    </location>
</feature>
<name>A0A9W4SI93_9GLOM</name>
<dbReference type="GO" id="GO:0043565">
    <property type="term" value="F:sequence-specific DNA binding"/>
    <property type="evidence" value="ECO:0007669"/>
    <property type="project" value="InterPro"/>
</dbReference>
<dbReference type="SMART" id="SM00401">
    <property type="entry name" value="ZnF_GATA"/>
    <property type="match status" value="1"/>
</dbReference>
<dbReference type="Proteomes" id="UP001153678">
    <property type="component" value="Unassembled WGS sequence"/>
</dbReference>
<feature type="region of interest" description="Disordered" evidence="5">
    <location>
        <begin position="171"/>
        <end position="191"/>
    </location>
</feature>
<protein>
    <submittedName>
        <fullName evidence="7">7928_t:CDS:1</fullName>
    </submittedName>
</protein>
<dbReference type="PANTHER" id="PTHR45658">
    <property type="entry name" value="GATA TRANSCRIPTION FACTOR"/>
    <property type="match status" value="1"/>
</dbReference>
<feature type="compositionally biased region" description="Polar residues" evidence="5">
    <location>
        <begin position="18"/>
        <end position="42"/>
    </location>
</feature>
<dbReference type="EMBL" id="CAMKVN010000576">
    <property type="protein sequence ID" value="CAI2169353.1"/>
    <property type="molecule type" value="Genomic_DNA"/>
</dbReference>
<keyword evidence="8" id="KW-1185">Reference proteome</keyword>
<feature type="region of interest" description="Disordered" evidence="5">
    <location>
        <begin position="236"/>
        <end position="257"/>
    </location>
</feature>
<keyword evidence="3" id="KW-0862">Zinc</keyword>
<evidence type="ECO:0000313" key="8">
    <source>
        <dbReference type="Proteomes" id="UP001153678"/>
    </source>
</evidence>
<accession>A0A9W4SI93</accession>
<feature type="region of interest" description="Disordered" evidence="5">
    <location>
        <begin position="77"/>
        <end position="97"/>
    </location>
</feature>
<evidence type="ECO:0000259" key="6">
    <source>
        <dbReference type="PROSITE" id="PS50114"/>
    </source>
</evidence>
<evidence type="ECO:0000256" key="3">
    <source>
        <dbReference type="ARBA" id="ARBA00022833"/>
    </source>
</evidence>
<dbReference type="GO" id="GO:0006355">
    <property type="term" value="P:regulation of DNA-templated transcription"/>
    <property type="evidence" value="ECO:0007669"/>
    <property type="project" value="InterPro"/>
</dbReference>
<dbReference type="Pfam" id="PF00320">
    <property type="entry name" value="GATA"/>
    <property type="match status" value="1"/>
</dbReference>
<dbReference type="PROSITE" id="PS00344">
    <property type="entry name" value="GATA_ZN_FINGER_1"/>
    <property type="match status" value="1"/>
</dbReference>
<dbReference type="AlphaFoldDB" id="A0A9W4SI93"/>
<feature type="domain" description="GATA-type" evidence="6">
    <location>
        <begin position="404"/>
        <end position="459"/>
    </location>
</feature>
<dbReference type="InterPro" id="IPR013088">
    <property type="entry name" value="Znf_NHR/GATA"/>
</dbReference>